<evidence type="ECO:0000313" key="5">
    <source>
        <dbReference type="EMBL" id="CAH0997810.1"/>
    </source>
</evidence>
<feature type="domain" description="HipA-like C-terminal" evidence="4">
    <location>
        <begin position="54"/>
        <end position="292"/>
    </location>
</feature>
<dbReference type="InterPro" id="IPR052028">
    <property type="entry name" value="HipA_Ser/Thr_kinase"/>
</dbReference>
<accession>A0ABM9AWE8</accession>
<protein>
    <recommendedName>
        <fullName evidence="4">HipA-like C-terminal domain-containing protein</fullName>
    </recommendedName>
</protein>
<organism evidence="5 6">
    <name type="scientific">Emticicia aquatica</name>
    <dbReference type="NCBI Taxonomy" id="1681835"/>
    <lineage>
        <taxon>Bacteria</taxon>
        <taxon>Pseudomonadati</taxon>
        <taxon>Bacteroidota</taxon>
        <taxon>Cytophagia</taxon>
        <taxon>Cytophagales</taxon>
        <taxon>Leadbetterellaceae</taxon>
        <taxon>Emticicia</taxon>
    </lineage>
</organism>
<keyword evidence="2" id="KW-0808">Transferase</keyword>
<evidence type="ECO:0000256" key="1">
    <source>
        <dbReference type="ARBA" id="ARBA00010164"/>
    </source>
</evidence>
<reference evidence="5" key="1">
    <citation type="submission" date="2021-12" db="EMBL/GenBank/DDBJ databases">
        <authorList>
            <person name="Rodrigo-Torres L."/>
            <person name="Arahal R. D."/>
            <person name="Lucena T."/>
        </authorList>
    </citation>
    <scope>NUCLEOTIDE SEQUENCE</scope>
    <source>
        <strain evidence="5">CECT 8858</strain>
    </source>
</reference>
<keyword evidence="6" id="KW-1185">Reference proteome</keyword>
<proteinExistence type="inferred from homology"/>
<evidence type="ECO:0000256" key="3">
    <source>
        <dbReference type="ARBA" id="ARBA00022777"/>
    </source>
</evidence>
<dbReference type="PANTHER" id="PTHR37419">
    <property type="entry name" value="SERINE/THREONINE-PROTEIN KINASE TOXIN HIPA"/>
    <property type="match status" value="1"/>
</dbReference>
<dbReference type="Gene3D" id="1.10.1070.20">
    <property type="match status" value="1"/>
</dbReference>
<dbReference type="Pfam" id="PF07804">
    <property type="entry name" value="HipA_C"/>
    <property type="match status" value="1"/>
</dbReference>
<comment type="caution">
    <text evidence="5">The sequence shown here is derived from an EMBL/GenBank/DDBJ whole genome shotgun (WGS) entry which is preliminary data.</text>
</comment>
<evidence type="ECO:0000256" key="2">
    <source>
        <dbReference type="ARBA" id="ARBA00022679"/>
    </source>
</evidence>
<comment type="similarity">
    <text evidence="1">Belongs to the HipA Ser/Thr kinase family.</text>
</comment>
<evidence type="ECO:0000313" key="6">
    <source>
        <dbReference type="Proteomes" id="UP000837932"/>
    </source>
</evidence>
<dbReference type="EMBL" id="CAKLPY010000006">
    <property type="protein sequence ID" value="CAH0997810.1"/>
    <property type="molecule type" value="Genomic_DNA"/>
</dbReference>
<dbReference type="Proteomes" id="UP000837932">
    <property type="component" value="Unassembled WGS sequence"/>
</dbReference>
<dbReference type="PANTHER" id="PTHR37419:SF1">
    <property type="entry name" value="SERINE_THREONINE-PROTEIN KINASE TOXIN HIPA"/>
    <property type="match status" value="1"/>
</dbReference>
<evidence type="ECO:0000259" key="4">
    <source>
        <dbReference type="Pfam" id="PF07804"/>
    </source>
</evidence>
<sequence length="328" mass="38676">MNKCLSSYKLIKNIGFSAKALKLLFDGKKVSSYLDFETPDFIYNNDFEYNIRQISISGVQVKYSLKLEENTLKLTEVGGRYILKPIPVGRFQFLEIAPENEHLTMQIASQIFRIETAENTLIYFKNAQPAYLVKRFDIKEDGTKWLQEDFSQIKQINKQSTGENYKYEGSYEEIATLIKKYCGAWQIEIERFYKVILFNYLFSNGDAHLKNFSLIQTKFGDFRLSPAYDLLCTFLHTPNEPAMALDLFENDYYSDSYNVLGYYSYNDFFEFGIKIGIPKNRVERIMHDFSNKSSAVRMMIDNSFFDKKTKEIYWNQYQHRLTGFLYKL</sequence>
<name>A0ABM9AWE8_9BACT</name>
<keyword evidence="3" id="KW-0418">Kinase</keyword>
<dbReference type="InterPro" id="IPR012893">
    <property type="entry name" value="HipA-like_C"/>
</dbReference>
<gene>
    <name evidence="5" type="ORF">EMA8858_03944</name>
</gene>